<accession>A0A0N0DS89</accession>
<dbReference type="VEuPathDB" id="TriTrypDB:LpyrH10_25_0570"/>
<organism evidence="2 3">
    <name type="scientific">Leptomonas pyrrhocoris</name>
    <name type="common">Firebug parasite</name>
    <dbReference type="NCBI Taxonomy" id="157538"/>
    <lineage>
        <taxon>Eukaryota</taxon>
        <taxon>Discoba</taxon>
        <taxon>Euglenozoa</taxon>
        <taxon>Kinetoplastea</taxon>
        <taxon>Metakinetoplastina</taxon>
        <taxon>Trypanosomatida</taxon>
        <taxon>Trypanosomatidae</taxon>
        <taxon>Leishmaniinae</taxon>
        <taxon>Leptomonas</taxon>
    </lineage>
</organism>
<evidence type="ECO:0000313" key="2">
    <source>
        <dbReference type="EMBL" id="KPA75254.1"/>
    </source>
</evidence>
<comment type="caution">
    <text evidence="2">The sequence shown here is derived from an EMBL/GenBank/DDBJ whole genome shotgun (WGS) entry which is preliminary data.</text>
</comment>
<gene>
    <name evidence="2" type="ORF">ABB37_08559</name>
</gene>
<dbReference type="GeneID" id="26908843"/>
<dbReference type="InterPro" id="IPR013780">
    <property type="entry name" value="Glyco_hydro_b"/>
</dbReference>
<dbReference type="PANTHER" id="PTHR47047">
    <property type="entry name" value="PUTATIVE-RELATED-RELATED"/>
    <property type="match status" value="1"/>
</dbReference>
<keyword evidence="3" id="KW-1185">Reference proteome</keyword>
<name>A0A0N0DS89_LEPPY</name>
<evidence type="ECO:0000259" key="1">
    <source>
        <dbReference type="Pfam" id="PF09149"/>
    </source>
</evidence>
<dbReference type="PANTHER" id="PTHR47047:SF7">
    <property type="entry name" value="PROTEIN, PUTATIVE-RELATED"/>
    <property type="match status" value="1"/>
</dbReference>
<dbReference type="EMBL" id="LGTL01000025">
    <property type="protein sequence ID" value="KPA75254.1"/>
    <property type="molecule type" value="Genomic_DNA"/>
</dbReference>
<feature type="domain" description="DUF1935" evidence="1">
    <location>
        <begin position="16"/>
        <end position="121"/>
    </location>
</feature>
<dbReference type="OMA" id="NRIYPMF"/>
<evidence type="ECO:0000313" key="3">
    <source>
        <dbReference type="Proteomes" id="UP000037923"/>
    </source>
</evidence>
<reference evidence="2 3" key="1">
    <citation type="submission" date="2015-07" db="EMBL/GenBank/DDBJ databases">
        <title>High-quality genome of monoxenous trypanosomatid Leptomonas pyrrhocoris.</title>
        <authorList>
            <person name="Flegontov P."/>
            <person name="Butenko A."/>
            <person name="Firsov S."/>
            <person name="Vlcek C."/>
            <person name="Logacheva M.D."/>
            <person name="Field M."/>
            <person name="Filatov D."/>
            <person name="Flegontova O."/>
            <person name="Gerasimov E."/>
            <person name="Jackson A.P."/>
            <person name="Kelly S."/>
            <person name="Opperdoes F."/>
            <person name="O'Reilly A."/>
            <person name="Votypka J."/>
            <person name="Yurchenko V."/>
            <person name="Lukes J."/>
        </authorList>
    </citation>
    <scope>NUCLEOTIDE SEQUENCE [LARGE SCALE GENOMIC DNA]</scope>
    <source>
        <strain evidence="2">H10</strain>
    </source>
</reference>
<dbReference type="SUPFAM" id="SSF101601">
    <property type="entry name" value="Smp-1-like"/>
    <property type="match status" value="1"/>
</dbReference>
<dbReference type="RefSeq" id="XP_015653693.1">
    <property type="nucleotide sequence ID" value="XM_015807611.1"/>
</dbReference>
<dbReference type="InterPro" id="IPR015232">
    <property type="entry name" value="DUF1935"/>
</dbReference>
<protein>
    <recommendedName>
        <fullName evidence="1">DUF1935 domain-containing protein</fullName>
    </recommendedName>
</protein>
<dbReference type="OrthoDB" id="269245at2759"/>
<dbReference type="Pfam" id="PF09149">
    <property type="entry name" value="DUF1935"/>
    <property type="match status" value="1"/>
</dbReference>
<proteinExistence type="predicted"/>
<dbReference type="InterPro" id="IPR036310">
    <property type="entry name" value="Smp-1-like_sf"/>
</dbReference>
<dbReference type="AlphaFoldDB" id="A0A0N0DS89"/>
<sequence length="135" mass="15385">MGSGKSKEAGTTPVKFKNGKPTVNGNRIYPMFSNYLFRIADTDSKRWAFYNDSKDLIIHVAVLFDYDSQIVPLGDTTAFRIDDPEEGNEDDFGKYLCEVDLRPGETQLFVEGTVTGWRVDTLEARTAEDEREYRL</sequence>
<dbReference type="Gene3D" id="2.60.40.1180">
    <property type="entry name" value="Golgi alpha-mannosidase II"/>
    <property type="match status" value="1"/>
</dbReference>
<dbReference type="Proteomes" id="UP000037923">
    <property type="component" value="Unassembled WGS sequence"/>
</dbReference>